<name>A0A7X2N348_9FIRM</name>
<evidence type="ECO:0000256" key="1">
    <source>
        <dbReference type="ARBA" id="ARBA00022729"/>
    </source>
</evidence>
<feature type="domain" description="Peptidoglycan hydrolase PcsB coiled-coil" evidence="5">
    <location>
        <begin position="124"/>
        <end position="198"/>
    </location>
</feature>
<keyword evidence="2" id="KW-0175">Coiled coil</keyword>
<dbReference type="Pfam" id="PF01551">
    <property type="entry name" value="Peptidase_M23"/>
    <property type="match status" value="1"/>
</dbReference>
<keyword evidence="7" id="KW-1185">Reference proteome</keyword>
<evidence type="ECO:0000259" key="4">
    <source>
        <dbReference type="Pfam" id="PF01551"/>
    </source>
</evidence>
<dbReference type="Proteomes" id="UP000470082">
    <property type="component" value="Unassembled WGS sequence"/>
</dbReference>
<evidence type="ECO:0000256" key="2">
    <source>
        <dbReference type="SAM" id="Coils"/>
    </source>
</evidence>
<feature type="signal peptide" evidence="3">
    <location>
        <begin position="1"/>
        <end position="22"/>
    </location>
</feature>
<accession>A0A7X2N348</accession>
<dbReference type="PANTHER" id="PTHR21666:SF270">
    <property type="entry name" value="MUREIN HYDROLASE ACTIVATOR ENVC"/>
    <property type="match status" value="1"/>
</dbReference>
<dbReference type="Gene3D" id="2.70.70.10">
    <property type="entry name" value="Glucose Permease (Domain IIA)"/>
    <property type="match status" value="1"/>
</dbReference>
<sequence length="454" mass="50109">MIRKTALILSCLSLLLCIPVHAQDYDYSDEDYWYSTCSKVQSTQEGVNACVGFQNHLDAQFEQLKQEMEEYKNDLNSLQSNSSRIEELVEKQKKLSDSLEKQVESMQAQIEAVKKEIEAVENEIVEKQKEIDKWEDQIESRMISEQANTGTNILIDLLMGSSSLNEMFRRFSGIERITASDQDQIEKLSDLKKELELKKEEQERLSVQIEEQKQRIEEEQEYVQQLESSYDQLAEQYHKVEADLRQKMQEEAAKKNQIPSYGVINSGTSVDIPKVNGFIAPISGGGRSAGTWAYPGGGLHLGLDWAVSIGTAVVAPADGVIIYASNPAPTNGGYLGNWAGWPYGGGNTIEMLCNVNGTLYAISFAHLAQEGFNVSAGQSVSQGQVIALTGNSGNSSGPHCHIEVYNLGSMSVSDAIAMFSRSADFAFGTGWNSTATACEAGAATPCRERPERFF</sequence>
<dbReference type="InterPro" id="IPR050570">
    <property type="entry name" value="Cell_wall_metabolism_enzyme"/>
</dbReference>
<dbReference type="GO" id="GO:0004222">
    <property type="term" value="F:metalloendopeptidase activity"/>
    <property type="evidence" value="ECO:0007669"/>
    <property type="project" value="TreeGrafter"/>
</dbReference>
<feature type="coiled-coil region" evidence="2">
    <location>
        <begin position="54"/>
        <end position="137"/>
    </location>
</feature>
<dbReference type="InterPro" id="IPR011055">
    <property type="entry name" value="Dup_hybrid_motif"/>
</dbReference>
<dbReference type="RefSeq" id="WP_154460113.1">
    <property type="nucleotide sequence ID" value="NZ_VUMM01000009.1"/>
</dbReference>
<feature type="chain" id="PRO_5031451432" evidence="3">
    <location>
        <begin position="23"/>
        <end position="454"/>
    </location>
</feature>
<comment type="caution">
    <text evidence="6">The sequence shown here is derived from an EMBL/GenBank/DDBJ whole genome shotgun (WGS) entry which is preliminary data.</text>
</comment>
<dbReference type="SUPFAM" id="SSF51261">
    <property type="entry name" value="Duplicated hybrid motif"/>
    <property type="match status" value="1"/>
</dbReference>
<feature type="domain" description="M23ase beta-sheet core" evidence="4">
    <location>
        <begin position="300"/>
        <end position="408"/>
    </location>
</feature>
<dbReference type="InterPro" id="IPR016047">
    <property type="entry name" value="M23ase_b-sheet_dom"/>
</dbReference>
<evidence type="ECO:0000313" key="7">
    <source>
        <dbReference type="Proteomes" id="UP000470082"/>
    </source>
</evidence>
<keyword evidence="1 3" id="KW-0732">Signal</keyword>
<dbReference type="AlphaFoldDB" id="A0A7X2N348"/>
<dbReference type="Pfam" id="PF24568">
    <property type="entry name" value="CC_PcsB"/>
    <property type="match status" value="1"/>
</dbReference>
<dbReference type="InterPro" id="IPR057309">
    <property type="entry name" value="PcsB_CC"/>
</dbReference>
<dbReference type="EMBL" id="VUMM01000009">
    <property type="protein sequence ID" value="MSS01575.1"/>
    <property type="molecule type" value="Genomic_DNA"/>
</dbReference>
<reference evidence="6 7" key="1">
    <citation type="submission" date="2019-08" db="EMBL/GenBank/DDBJ databases">
        <title>In-depth cultivation of the pig gut microbiome towards novel bacterial diversity and tailored functional studies.</title>
        <authorList>
            <person name="Wylensek D."/>
            <person name="Hitch T.C.A."/>
            <person name="Clavel T."/>
        </authorList>
    </citation>
    <scope>NUCLEOTIDE SEQUENCE [LARGE SCALE GENOMIC DNA]</scope>
    <source>
        <strain evidence="6 7">LKV-178-WT-2G</strain>
    </source>
</reference>
<gene>
    <name evidence="6" type="ORF">FYJ50_05615</name>
</gene>
<dbReference type="CDD" id="cd12797">
    <property type="entry name" value="M23_peptidase"/>
    <property type="match status" value="1"/>
</dbReference>
<feature type="coiled-coil region" evidence="2">
    <location>
        <begin position="178"/>
        <end position="250"/>
    </location>
</feature>
<dbReference type="PANTHER" id="PTHR21666">
    <property type="entry name" value="PEPTIDASE-RELATED"/>
    <property type="match status" value="1"/>
</dbReference>
<protein>
    <submittedName>
        <fullName evidence="6">Peptidoglycan DD-metalloendopeptidase family protein</fullName>
    </submittedName>
</protein>
<proteinExistence type="predicted"/>
<evidence type="ECO:0000256" key="3">
    <source>
        <dbReference type="SAM" id="SignalP"/>
    </source>
</evidence>
<evidence type="ECO:0000313" key="6">
    <source>
        <dbReference type="EMBL" id="MSS01575.1"/>
    </source>
</evidence>
<dbReference type="Gene3D" id="6.10.250.3150">
    <property type="match status" value="1"/>
</dbReference>
<evidence type="ECO:0000259" key="5">
    <source>
        <dbReference type="Pfam" id="PF24568"/>
    </source>
</evidence>
<organism evidence="6 7">
    <name type="scientific">Floccifex porci</name>
    <dbReference type="NCBI Taxonomy" id="2606629"/>
    <lineage>
        <taxon>Bacteria</taxon>
        <taxon>Bacillati</taxon>
        <taxon>Bacillota</taxon>
        <taxon>Erysipelotrichia</taxon>
        <taxon>Erysipelotrichales</taxon>
        <taxon>Erysipelotrichaceae</taxon>
        <taxon>Floccifex</taxon>
    </lineage>
</organism>